<dbReference type="Gene3D" id="1.20.1510.10">
    <property type="entry name" value="Cation efflux protein transmembrane domain"/>
    <property type="match status" value="1"/>
</dbReference>
<protein>
    <submittedName>
        <fullName evidence="10">Cation diffusion facilitator family transporter</fullName>
    </submittedName>
</protein>
<evidence type="ECO:0000256" key="5">
    <source>
        <dbReference type="ARBA" id="ARBA00023065"/>
    </source>
</evidence>
<keyword evidence="6 7" id="KW-0472">Membrane</keyword>
<evidence type="ECO:0000313" key="10">
    <source>
        <dbReference type="EMBL" id="GAA0876083.1"/>
    </source>
</evidence>
<evidence type="ECO:0000256" key="4">
    <source>
        <dbReference type="ARBA" id="ARBA00022989"/>
    </source>
</evidence>
<dbReference type="EMBL" id="BAAAFH010000021">
    <property type="protein sequence ID" value="GAA0876083.1"/>
    <property type="molecule type" value="Genomic_DNA"/>
</dbReference>
<keyword evidence="4 7" id="KW-1133">Transmembrane helix</keyword>
<feature type="transmembrane region" description="Helical" evidence="7">
    <location>
        <begin position="68"/>
        <end position="91"/>
    </location>
</feature>
<evidence type="ECO:0000256" key="7">
    <source>
        <dbReference type="SAM" id="Phobius"/>
    </source>
</evidence>
<gene>
    <name evidence="10" type="ORF">GCM10009118_24930</name>
</gene>
<feature type="transmembrane region" description="Helical" evidence="7">
    <location>
        <begin position="103"/>
        <end position="123"/>
    </location>
</feature>
<dbReference type="SUPFAM" id="SSF160240">
    <property type="entry name" value="Cation efflux protein cytoplasmic domain-like"/>
    <property type="match status" value="1"/>
</dbReference>
<accession>A0ABP3Y5Z6</accession>
<evidence type="ECO:0000256" key="3">
    <source>
        <dbReference type="ARBA" id="ARBA00022692"/>
    </source>
</evidence>
<keyword evidence="5" id="KW-0406">Ion transport</keyword>
<evidence type="ECO:0000259" key="9">
    <source>
        <dbReference type="Pfam" id="PF16916"/>
    </source>
</evidence>
<dbReference type="SUPFAM" id="SSF161111">
    <property type="entry name" value="Cation efflux protein transmembrane domain-like"/>
    <property type="match status" value="1"/>
</dbReference>
<dbReference type="Proteomes" id="UP001501126">
    <property type="component" value="Unassembled WGS sequence"/>
</dbReference>
<dbReference type="InterPro" id="IPR045316">
    <property type="entry name" value="Msc2-like"/>
</dbReference>
<keyword evidence="2" id="KW-0813">Transport</keyword>
<evidence type="ECO:0000313" key="11">
    <source>
        <dbReference type="Proteomes" id="UP001501126"/>
    </source>
</evidence>
<proteinExistence type="predicted"/>
<organism evidence="10 11">
    <name type="scientific">Wandonia haliotis</name>
    <dbReference type="NCBI Taxonomy" id="574963"/>
    <lineage>
        <taxon>Bacteria</taxon>
        <taxon>Pseudomonadati</taxon>
        <taxon>Bacteroidota</taxon>
        <taxon>Flavobacteriia</taxon>
        <taxon>Flavobacteriales</taxon>
        <taxon>Crocinitomicaceae</taxon>
        <taxon>Wandonia</taxon>
    </lineage>
</organism>
<dbReference type="PANTHER" id="PTHR45755:SF4">
    <property type="entry name" value="ZINC TRANSPORTER 7"/>
    <property type="match status" value="1"/>
</dbReference>
<dbReference type="NCBIfam" id="TIGR01297">
    <property type="entry name" value="CDF"/>
    <property type="match status" value="1"/>
</dbReference>
<dbReference type="Pfam" id="PF16916">
    <property type="entry name" value="ZT_dimer"/>
    <property type="match status" value="1"/>
</dbReference>
<dbReference type="InterPro" id="IPR036837">
    <property type="entry name" value="Cation_efflux_CTD_sf"/>
</dbReference>
<reference evidence="11" key="1">
    <citation type="journal article" date="2019" name="Int. J. Syst. Evol. Microbiol.">
        <title>The Global Catalogue of Microorganisms (GCM) 10K type strain sequencing project: providing services to taxonomists for standard genome sequencing and annotation.</title>
        <authorList>
            <consortium name="The Broad Institute Genomics Platform"/>
            <consortium name="The Broad Institute Genome Sequencing Center for Infectious Disease"/>
            <person name="Wu L."/>
            <person name="Ma J."/>
        </authorList>
    </citation>
    <scope>NUCLEOTIDE SEQUENCE [LARGE SCALE GENOMIC DNA]</scope>
    <source>
        <strain evidence="11">JCM 16083</strain>
    </source>
</reference>
<sequence length="282" mass="31468">MKTAFWLNASFTVLELVGGILSNSTAIITDAIHDFGDTIAIGSGVWLEKLSKKGRNPTYSYGFKRFSLLSAILLSGFLLTGSSIMLVKSALDLFSPKVVDDQLMLAMAVIGIVVNGIGFWRIYKEERNHGNNSKAVMLHLLEDVLGWVAVLIGSIIIYFTGWYWIDPLLSILIALFIISRTIPNLVASAKIFLQAVPDDVLVENIQNEILSVNGVHTIHDVHIWTMDGDYHVMSLHIVLEEKNAEKEESILQQVVSIAEKYNVKHPTVQFEANNYNCRFVDC</sequence>
<comment type="subcellular location">
    <subcellularLocation>
        <location evidence="1">Membrane</location>
        <topology evidence="1">Multi-pass membrane protein</topology>
    </subcellularLocation>
</comment>
<evidence type="ECO:0000259" key="8">
    <source>
        <dbReference type="Pfam" id="PF01545"/>
    </source>
</evidence>
<dbReference type="InterPro" id="IPR027470">
    <property type="entry name" value="Cation_efflux_CTD"/>
</dbReference>
<dbReference type="InterPro" id="IPR027469">
    <property type="entry name" value="Cation_efflux_TMD_sf"/>
</dbReference>
<dbReference type="Pfam" id="PF01545">
    <property type="entry name" value="Cation_efflux"/>
    <property type="match status" value="1"/>
</dbReference>
<feature type="transmembrane region" description="Helical" evidence="7">
    <location>
        <begin position="144"/>
        <end position="165"/>
    </location>
</feature>
<keyword evidence="3 7" id="KW-0812">Transmembrane</keyword>
<evidence type="ECO:0000256" key="1">
    <source>
        <dbReference type="ARBA" id="ARBA00004141"/>
    </source>
</evidence>
<keyword evidence="11" id="KW-1185">Reference proteome</keyword>
<feature type="domain" description="Cation efflux protein transmembrane" evidence="8">
    <location>
        <begin position="3"/>
        <end position="192"/>
    </location>
</feature>
<dbReference type="InterPro" id="IPR002524">
    <property type="entry name" value="Cation_efflux"/>
</dbReference>
<feature type="domain" description="Cation efflux protein cytoplasmic" evidence="9">
    <location>
        <begin position="197"/>
        <end position="271"/>
    </location>
</feature>
<dbReference type="PANTHER" id="PTHR45755">
    <property type="match status" value="1"/>
</dbReference>
<evidence type="ECO:0000256" key="2">
    <source>
        <dbReference type="ARBA" id="ARBA00022448"/>
    </source>
</evidence>
<dbReference type="InterPro" id="IPR058533">
    <property type="entry name" value="Cation_efflux_TM"/>
</dbReference>
<name>A0ABP3Y5Z6_9FLAO</name>
<evidence type="ECO:0000256" key="6">
    <source>
        <dbReference type="ARBA" id="ARBA00023136"/>
    </source>
</evidence>
<comment type="caution">
    <text evidence="10">The sequence shown here is derived from an EMBL/GenBank/DDBJ whole genome shotgun (WGS) entry which is preliminary data.</text>
</comment>